<dbReference type="Pfam" id="PF00583">
    <property type="entry name" value="Acetyltransf_1"/>
    <property type="match status" value="1"/>
</dbReference>
<keyword evidence="2" id="KW-0808">Transferase</keyword>
<name>A0AAU8NJB0_9BACL</name>
<dbReference type="EC" id="2.3.1.-" evidence="2"/>
<sequence length="158" mass="19099">MNVAIVQVNQKYREVLDNLMQLYIYDFSEFLDFDVEENGKYRPYPLDDYFKEGNQQFAYLIKREEKYVGFVLVRFIEELELPHYSISEFFILKKYRREGLGKSAAIDVFNRHQGPWEVHQIESNQGAQIFWKRVINEYTKGQFEERIEKGRKIQTFVS</sequence>
<gene>
    <name evidence="2" type="ORF">ABXS70_14375</name>
</gene>
<accession>A0AAU8NJB0</accession>
<proteinExistence type="predicted"/>
<dbReference type="AlphaFoldDB" id="A0AAU8NJB0"/>
<dbReference type="PROSITE" id="PS51186">
    <property type="entry name" value="GNAT"/>
    <property type="match status" value="1"/>
</dbReference>
<dbReference type="RefSeq" id="WP_366296442.1">
    <property type="nucleotide sequence ID" value="NZ_CP159992.1"/>
</dbReference>
<dbReference type="CDD" id="cd04301">
    <property type="entry name" value="NAT_SF"/>
    <property type="match status" value="1"/>
</dbReference>
<dbReference type="SUPFAM" id="SSF55729">
    <property type="entry name" value="Acyl-CoA N-acyltransferases (Nat)"/>
    <property type="match status" value="1"/>
</dbReference>
<dbReference type="InterPro" id="IPR000182">
    <property type="entry name" value="GNAT_dom"/>
</dbReference>
<feature type="domain" description="N-acetyltransferase" evidence="1">
    <location>
        <begin position="17"/>
        <end position="158"/>
    </location>
</feature>
<dbReference type="InterPro" id="IPR016181">
    <property type="entry name" value="Acyl_CoA_acyltransferase"/>
</dbReference>
<keyword evidence="2" id="KW-0012">Acyltransferase</keyword>
<protein>
    <submittedName>
        <fullName evidence="2">GNAT family N-acetyltransferase</fullName>
        <ecNumber evidence="2">2.3.1.-</ecNumber>
    </submittedName>
</protein>
<dbReference type="EMBL" id="CP159992">
    <property type="protein sequence ID" value="XCP97804.1"/>
    <property type="molecule type" value="Genomic_DNA"/>
</dbReference>
<reference evidence="2" key="1">
    <citation type="submission" date="2024-05" db="EMBL/GenBank/DDBJ databases">
        <title>Draft genome assemblies of 36 bacteria isolated from hibernating arctic ground squirrels.</title>
        <authorList>
            <person name="McKee H."/>
            <person name="Mullen L."/>
            <person name="Drown D.M."/>
            <person name="Duddleston K.N."/>
        </authorList>
    </citation>
    <scope>NUCLEOTIDE SEQUENCE</scope>
    <source>
        <strain evidence="2">AN1007</strain>
    </source>
</reference>
<evidence type="ECO:0000313" key="2">
    <source>
        <dbReference type="EMBL" id="XCP97804.1"/>
    </source>
</evidence>
<dbReference type="Gene3D" id="3.40.630.30">
    <property type="match status" value="1"/>
</dbReference>
<organism evidence="2">
    <name type="scientific">Paenibacillus sp. AN1007</name>
    <dbReference type="NCBI Taxonomy" id="3151385"/>
    <lineage>
        <taxon>Bacteria</taxon>
        <taxon>Bacillati</taxon>
        <taxon>Bacillota</taxon>
        <taxon>Bacilli</taxon>
        <taxon>Bacillales</taxon>
        <taxon>Paenibacillaceae</taxon>
        <taxon>Paenibacillus</taxon>
    </lineage>
</organism>
<evidence type="ECO:0000259" key="1">
    <source>
        <dbReference type="PROSITE" id="PS51186"/>
    </source>
</evidence>
<dbReference type="GO" id="GO:0016747">
    <property type="term" value="F:acyltransferase activity, transferring groups other than amino-acyl groups"/>
    <property type="evidence" value="ECO:0007669"/>
    <property type="project" value="InterPro"/>
</dbReference>